<gene>
    <name evidence="2" type="ORF">TWF703_000215</name>
</gene>
<proteinExistence type="predicted"/>
<evidence type="ECO:0000313" key="2">
    <source>
        <dbReference type="EMBL" id="KAF3147374.1"/>
    </source>
</evidence>
<name>A0A7C8P2A4_ORBOL</name>
<feature type="chain" id="PRO_5028816724" evidence="1">
    <location>
        <begin position="21"/>
        <end position="66"/>
    </location>
</feature>
<dbReference type="EMBL" id="WIQZ01000001">
    <property type="protein sequence ID" value="KAF3147374.1"/>
    <property type="molecule type" value="Genomic_DNA"/>
</dbReference>
<keyword evidence="1" id="KW-0732">Signal</keyword>
<feature type="signal peptide" evidence="1">
    <location>
        <begin position="1"/>
        <end position="20"/>
    </location>
</feature>
<reference evidence="2 3" key="1">
    <citation type="submission" date="2019-06" db="EMBL/GenBank/DDBJ databases">
        <authorList>
            <person name="Palmer J.M."/>
        </authorList>
    </citation>
    <scope>NUCLEOTIDE SEQUENCE [LARGE SCALE GENOMIC DNA]</scope>
    <source>
        <strain evidence="2 3">TWF703</strain>
    </source>
</reference>
<dbReference type="PROSITE" id="PS51257">
    <property type="entry name" value="PROKAR_LIPOPROTEIN"/>
    <property type="match status" value="1"/>
</dbReference>
<sequence length="66" mass="7365">MKTFTWQFLWFLILLVAVEAGSCPPSAAVGCEKFCSSKGCDNFNLVVKKKCICKCHCKVKKTMGKE</sequence>
<dbReference type="AlphaFoldDB" id="A0A7C8P2A4"/>
<accession>A0A7C8P2A4</accession>
<dbReference type="Proteomes" id="UP000480548">
    <property type="component" value="Unassembled WGS sequence"/>
</dbReference>
<evidence type="ECO:0000256" key="1">
    <source>
        <dbReference type="SAM" id="SignalP"/>
    </source>
</evidence>
<protein>
    <submittedName>
        <fullName evidence="2">Uncharacterized protein</fullName>
    </submittedName>
</protein>
<evidence type="ECO:0000313" key="3">
    <source>
        <dbReference type="Proteomes" id="UP000480548"/>
    </source>
</evidence>
<organism evidence="2 3">
    <name type="scientific">Orbilia oligospora</name>
    <name type="common">Nematode-trapping fungus</name>
    <name type="synonym">Arthrobotrys oligospora</name>
    <dbReference type="NCBI Taxonomy" id="2813651"/>
    <lineage>
        <taxon>Eukaryota</taxon>
        <taxon>Fungi</taxon>
        <taxon>Dikarya</taxon>
        <taxon>Ascomycota</taxon>
        <taxon>Pezizomycotina</taxon>
        <taxon>Orbiliomycetes</taxon>
        <taxon>Orbiliales</taxon>
        <taxon>Orbiliaceae</taxon>
        <taxon>Orbilia</taxon>
    </lineage>
</organism>
<comment type="caution">
    <text evidence="2">The sequence shown here is derived from an EMBL/GenBank/DDBJ whole genome shotgun (WGS) entry which is preliminary data.</text>
</comment>